<reference evidence="13" key="1">
    <citation type="submission" date="2016-11" db="EMBL/GenBank/DDBJ databases">
        <authorList>
            <person name="Jaros S."/>
            <person name="Januszkiewicz K."/>
            <person name="Wedrychowicz H."/>
        </authorList>
    </citation>
    <scope>NUCLEOTIDE SEQUENCE [LARGE SCALE GENOMIC DNA]</scope>
    <source>
        <strain evidence="13">DSM 4029</strain>
    </source>
</reference>
<evidence type="ECO:0000256" key="5">
    <source>
        <dbReference type="ARBA" id="ARBA00022692"/>
    </source>
</evidence>
<keyword evidence="4" id="KW-0762">Sugar transport</keyword>
<accession>A0AAQ1MEA8</accession>
<feature type="transmembrane region" description="Helical" evidence="8">
    <location>
        <begin position="25"/>
        <end position="44"/>
    </location>
</feature>
<evidence type="ECO:0000313" key="14">
    <source>
        <dbReference type="Proteomes" id="UP000474718"/>
    </source>
</evidence>
<dbReference type="AlphaFoldDB" id="A0AAQ1MEA8"/>
<feature type="transmembrane region" description="Helical" evidence="8">
    <location>
        <begin position="127"/>
        <end position="149"/>
    </location>
</feature>
<feature type="domain" description="PTS EIIC type-3" evidence="10">
    <location>
        <begin position="1"/>
        <end position="395"/>
    </location>
</feature>
<dbReference type="Proteomes" id="UP000184089">
    <property type="component" value="Unassembled WGS sequence"/>
</dbReference>
<dbReference type="RefSeq" id="WP_083546621.1">
    <property type="nucleotide sequence ID" value="NZ_FQVY01000002.1"/>
</dbReference>
<dbReference type="GO" id="GO:0009401">
    <property type="term" value="P:phosphoenolpyruvate-dependent sugar phosphotransferase system"/>
    <property type="evidence" value="ECO:0007669"/>
    <property type="project" value="InterPro"/>
</dbReference>
<dbReference type="EMBL" id="FQVY01000002">
    <property type="protein sequence ID" value="SHG21919.1"/>
    <property type="molecule type" value="Genomic_DNA"/>
</dbReference>
<feature type="transmembrane region" description="Helical" evidence="8">
    <location>
        <begin position="378"/>
        <end position="396"/>
    </location>
</feature>
<dbReference type="InterPro" id="IPR035919">
    <property type="entry name" value="EAL_sf"/>
</dbReference>
<feature type="transmembrane region" description="Helical" evidence="8">
    <location>
        <begin position="271"/>
        <end position="290"/>
    </location>
</feature>
<dbReference type="Gene3D" id="3.20.20.450">
    <property type="entry name" value="EAL domain"/>
    <property type="match status" value="1"/>
</dbReference>
<dbReference type="SMART" id="SM00052">
    <property type="entry name" value="EAL"/>
    <property type="match status" value="1"/>
</dbReference>
<evidence type="ECO:0000256" key="4">
    <source>
        <dbReference type="ARBA" id="ARBA00022597"/>
    </source>
</evidence>
<dbReference type="InterPro" id="IPR001633">
    <property type="entry name" value="EAL_dom"/>
</dbReference>
<dbReference type="GO" id="GO:0005886">
    <property type="term" value="C:plasma membrane"/>
    <property type="evidence" value="ECO:0007669"/>
    <property type="project" value="UniProtKB-SubCell"/>
</dbReference>
<evidence type="ECO:0000313" key="11">
    <source>
        <dbReference type="EMBL" id="MZL68253.1"/>
    </source>
</evidence>
<feature type="transmembrane region" description="Helical" evidence="8">
    <location>
        <begin position="326"/>
        <end position="346"/>
    </location>
</feature>
<feature type="transmembrane region" description="Helical" evidence="8">
    <location>
        <begin position="97"/>
        <end position="115"/>
    </location>
</feature>
<dbReference type="PROSITE" id="PS50883">
    <property type="entry name" value="EAL"/>
    <property type="match status" value="1"/>
</dbReference>
<reference evidence="11 14" key="3">
    <citation type="journal article" date="2019" name="Nat. Med.">
        <title>A library of human gut bacterial isolates paired with longitudinal multiomics data enables mechanistic microbiome research.</title>
        <authorList>
            <person name="Poyet M."/>
            <person name="Groussin M."/>
            <person name="Gibbons S.M."/>
            <person name="Avila-Pacheco J."/>
            <person name="Jiang X."/>
            <person name="Kearney S.M."/>
            <person name="Perrotta A.R."/>
            <person name="Berdy B."/>
            <person name="Zhao S."/>
            <person name="Lieberman T.D."/>
            <person name="Swanson P.K."/>
            <person name="Smith M."/>
            <person name="Roesemann S."/>
            <person name="Alexander J.E."/>
            <person name="Rich S.A."/>
            <person name="Livny J."/>
            <person name="Vlamakis H."/>
            <person name="Clish C."/>
            <person name="Bullock K."/>
            <person name="Deik A."/>
            <person name="Scott J."/>
            <person name="Pierce K.A."/>
            <person name="Xavier R.J."/>
            <person name="Alm E.J."/>
        </authorList>
    </citation>
    <scope>NUCLEOTIDE SEQUENCE [LARGE SCALE GENOMIC DNA]</scope>
    <source>
        <strain evidence="11 14">BIOML-A2</strain>
    </source>
</reference>
<feature type="transmembrane region" description="Helical" evidence="8">
    <location>
        <begin position="64"/>
        <end position="85"/>
    </location>
</feature>
<name>A0AAQ1MEA8_9FIRM</name>
<dbReference type="InterPro" id="IPR004501">
    <property type="entry name" value="PTS_EIIC_3"/>
</dbReference>
<comment type="subcellular location">
    <subcellularLocation>
        <location evidence="1">Cell membrane</location>
        <topology evidence="1">Multi-pass membrane protein</topology>
    </subcellularLocation>
</comment>
<feature type="domain" description="EAL" evidence="9">
    <location>
        <begin position="441"/>
        <end position="693"/>
    </location>
</feature>
<evidence type="ECO:0000313" key="12">
    <source>
        <dbReference type="EMBL" id="SHG21919.1"/>
    </source>
</evidence>
<reference evidence="12" key="2">
    <citation type="submission" date="2016-11" db="EMBL/GenBank/DDBJ databases">
        <authorList>
            <person name="Varghese N."/>
            <person name="Submissions S."/>
        </authorList>
    </citation>
    <scope>NUCLEOTIDE SEQUENCE</scope>
    <source>
        <strain evidence="12">DSM 4029</strain>
    </source>
</reference>
<evidence type="ECO:0000256" key="8">
    <source>
        <dbReference type="SAM" id="Phobius"/>
    </source>
</evidence>
<comment type="caution">
    <text evidence="12">The sequence shown here is derived from an EMBL/GenBank/DDBJ whole genome shotgun (WGS) entry which is preliminary data.</text>
</comment>
<protein>
    <submittedName>
        <fullName evidence="12">Diguanylate phosphodiesterase</fullName>
    </submittedName>
    <submittedName>
        <fullName evidence="11">EAL domain-containing protein</fullName>
    </submittedName>
</protein>
<evidence type="ECO:0000313" key="13">
    <source>
        <dbReference type="Proteomes" id="UP000184089"/>
    </source>
</evidence>
<dbReference type="GO" id="GO:0008982">
    <property type="term" value="F:protein-N(PI)-phosphohistidine-sugar phosphotransferase activity"/>
    <property type="evidence" value="ECO:0007669"/>
    <property type="project" value="InterPro"/>
</dbReference>
<dbReference type="PANTHER" id="PTHR33989:SF4">
    <property type="entry name" value="PTS SYSTEM N,N'-DIACETYLCHITOBIOSE-SPECIFIC EIIC COMPONENT"/>
    <property type="match status" value="1"/>
</dbReference>
<keyword evidence="3" id="KW-1003">Cell membrane</keyword>
<dbReference type="PROSITE" id="PS51105">
    <property type="entry name" value="PTS_EIIC_TYPE_3"/>
    <property type="match status" value="1"/>
</dbReference>
<feature type="transmembrane region" description="Helical" evidence="8">
    <location>
        <begin position="170"/>
        <end position="192"/>
    </location>
</feature>
<keyword evidence="5 8" id="KW-0812">Transmembrane</keyword>
<organism evidence="12 13">
    <name type="scientific">Bittarella massiliensis</name>
    <name type="common">ex Durand et al. 2017</name>
    <dbReference type="NCBI Taxonomy" id="1720313"/>
    <lineage>
        <taxon>Bacteria</taxon>
        <taxon>Bacillati</taxon>
        <taxon>Bacillota</taxon>
        <taxon>Clostridia</taxon>
        <taxon>Eubacteriales</taxon>
        <taxon>Oscillospiraceae</taxon>
        <taxon>Bittarella (ex Durand et al. 2017)</taxon>
    </lineage>
</organism>
<evidence type="ECO:0000256" key="1">
    <source>
        <dbReference type="ARBA" id="ARBA00004651"/>
    </source>
</evidence>
<evidence type="ECO:0000256" key="7">
    <source>
        <dbReference type="ARBA" id="ARBA00023136"/>
    </source>
</evidence>
<proteinExistence type="predicted"/>
<dbReference type="SUPFAM" id="SSF141868">
    <property type="entry name" value="EAL domain-like"/>
    <property type="match status" value="1"/>
</dbReference>
<keyword evidence="7 8" id="KW-0472">Membrane</keyword>
<evidence type="ECO:0000256" key="2">
    <source>
        <dbReference type="ARBA" id="ARBA00022448"/>
    </source>
</evidence>
<dbReference type="InterPro" id="IPR051088">
    <property type="entry name" value="PTS_Sugar-EIIC/EIIB"/>
</dbReference>
<sequence>MGKRAMQALYALEQNRVLSSIKKGFITLVPLLMVGAFALLLRSFPLPAFQAALPTLWGGALDRFLACVGDSTFGLLSIFVAGAVGFHYAGACREGDLFTQVTAMALSVACFVATFGQSAPADRLAGFGSTGVFTALLCAVAGTKLFVFLGEHAPRRFRFSTAGADEGFRAAMGGIAPALLCVAVFAAGNLALDWLAGVASLNELITAGASALFSHAGNNLSGGILFTALQGTLWMFGIHGGNALDQVATRLFVPANADPTAIVCKSFLDNFALIGGCGATICLLLALLLFSRSKDDRRLAGASLPFGLFGINEILVYGLPVILNPIYLIPFILVPICSLCIAYFATWVGFLPVVTKTVTWTTPVLFSGYIAVDSWRGAAVQLVIVAAGTAIYAPFVKLSDRVRSGREQEMLRALTDAFQAGERTGERPRFLDRGGQLGAAAKRLASRLRADLQTGAVPFWYQPQVDADGRAFGAESLLRWRFGGQLVYPPLAISLAQEEGVYDQLTELALRRACRAAEAFRAALGRPFSVSVNLTAAQLDDPVLVEQIIAMAQGAGVQPGGLGLEVTEETTLIDREHVSGNIGRLWAAGIPVSVDDFSMGHTSLRYLQENPFRYVKLDGSLVRQVTENARSREIVSSLVSLGTGLSFDTVAEQVETAQVRDALIALGCTRFQGYLYSPAVPLEECLAFCREEPWR</sequence>
<keyword evidence="6 8" id="KW-1133">Transmembrane helix</keyword>
<dbReference type="Pfam" id="PF00563">
    <property type="entry name" value="EAL"/>
    <property type="match status" value="1"/>
</dbReference>
<evidence type="ECO:0000256" key="3">
    <source>
        <dbReference type="ARBA" id="ARBA00022475"/>
    </source>
</evidence>
<gene>
    <name evidence="11" type="ORF">GT747_00490</name>
    <name evidence="12" type="ORF">SAMN05444424_1925</name>
</gene>
<dbReference type="CDD" id="cd01948">
    <property type="entry name" value="EAL"/>
    <property type="match status" value="1"/>
</dbReference>
<keyword evidence="2" id="KW-0813">Transport</keyword>
<evidence type="ECO:0000259" key="10">
    <source>
        <dbReference type="PROSITE" id="PS51105"/>
    </source>
</evidence>
<evidence type="ECO:0000259" key="9">
    <source>
        <dbReference type="PROSITE" id="PS50883"/>
    </source>
</evidence>
<feature type="transmembrane region" description="Helical" evidence="8">
    <location>
        <begin position="302"/>
        <end position="320"/>
    </location>
</feature>
<keyword evidence="14" id="KW-1185">Reference proteome</keyword>
<evidence type="ECO:0000256" key="6">
    <source>
        <dbReference type="ARBA" id="ARBA00022989"/>
    </source>
</evidence>
<dbReference type="EMBL" id="WWVX01000001">
    <property type="protein sequence ID" value="MZL68253.1"/>
    <property type="molecule type" value="Genomic_DNA"/>
</dbReference>
<dbReference type="Proteomes" id="UP000474718">
    <property type="component" value="Unassembled WGS sequence"/>
</dbReference>
<dbReference type="PANTHER" id="PTHR33989">
    <property type="match status" value="1"/>
</dbReference>
<dbReference type="Pfam" id="PF02378">
    <property type="entry name" value="PTS_EIIC"/>
    <property type="match status" value="1"/>
</dbReference>
<dbReference type="InterPro" id="IPR003352">
    <property type="entry name" value="PTS_EIIC"/>
</dbReference>